<dbReference type="OrthoDB" id="362473at2"/>
<dbReference type="SMART" id="SM00345">
    <property type="entry name" value="HTH_GNTR"/>
    <property type="match status" value="1"/>
</dbReference>
<dbReference type="SUPFAM" id="SSF46785">
    <property type="entry name" value="Winged helix' DNA-binding domain"/>
    <property type="match status" value="1"/>
</dbReference>
<dbReference type="InterPro" id="IPR000524">
    <property type="entry name" value="Tscrpt_reg_HTH_GntR"/>
</dbReference>
<dbReference type="PANTHER" id="PTHR38445">
    <property type="entry name" value="HTH-TYPE TRANSCRIPTIONAL REPRESSOR YTRA"/>
    <property type="match status" value="1"/>
</dbReference>
<gene>
    <name evidence="5" type="ORF">DUE52_15515</name>
</gene>
<reference evidence="5 6" key="1">
    <citation type="submission" date="2018-07" db="EMBL/GenBank/DDBJ databases">
        <title>Genome analysis of Larkinella rosea.</title>
        <authorList>
            <person name="Zhou Z."/>
            <person name="Wang G."/>
        </authorList>
    </citation>
    <scope>NUCLEOTIDE SEQUENCE [LARGE SCALE GENOMIC DNA]</scope>
    <source>
        <strain evidence="6">zzj9</strain>
    </source>
</reference>
<name>A0A368JNC0_9BACT</name>
<feature type="domain" description="HTH gntR-type" evidence="4">
    <location>
        <begin position="7"/>
        <end position="75"/>
    </location>
</feature>
<dbReference type="PANTHER" id="PTHR38445:SF10">
    <property type="entry name" value="GNTR-FAMILY TRANSCRIPTIONAL REGULATOR"/>
    <property type="match status" value="1"/>
</dbReference>
<keyword evidence="1" id="KW-0805">Transcription regulation</keyword>
<keyword evidence="3" id="KW-0804">Transcription</keyword>
<proteinExistence type="predicted"/>
<comment type="caution">
    <text evidence="5">The sequence shown here is derived from an EMBL/GenBank/DDBJ whole genome shotgun (WGS) entry which is preliminary data.</text>
</comment>
<dbReference type="RefSeq" id="WP_114406945.1">
    <property type="nucleotide sequence ID" value="NZ_QOWE01000012.1"/>
</dbReference>
<dbReference type="EMBL" id="QOWE01000012">
    <property type="protein sequence ID" value="RCR68526.1"/>
    <property type="molecule type" value="Genomic_DNA"/>
</dbReference>
<dbReference type="Gene3D" id="1.10.287.100">
    <property type="match status" value="1"/>
</dbReference>
<dbReference type="AlphaFoldDB" id="A0A368JNC0"/>
<dbReference type="InterPro" id="IPR036390">
    <property type="entry name" value="WH_DNA-bd_sf"/>
</dbReference>
<evidence type="ECO:0000313" key="5">
    <source>
        <dbReference type="EMBL" id="RCR68526.1"/>
    </source>
</evidence>
<dbReference type="PROSITE" id="PS50949">
    <property type="entry name" value="HTH_GNTR"/>
    <property type="match status" value="1"/>
</dbReference>
<dbReference type="CDD" id="cd07377">
    <property type="entry name" value="WHTH_GntR"/>
    <property type="match status" value="1"/>
</dbReference>
<dbReference type="Pfam" id="PF00392">
    <property type="entry name" value="GntR"/>
    <property type="match status" value="1"/>
</dbReference>
<dbReference type="InterPro" id="IPR036388">
    <property type="entry name" value="WH-like_DNA-bd_sf"/>
</dbReference>
<protein>
    <submittedName>
        <fullName evidence="5">GntR family transcriptional regulator</fullName>
    </submittedName>
</protein>
<organism evidence="5 6">
    <name type="scientific">Larkinella punicea</name>
    <dbReference type="NCBI Taxonomy" id="2315727"/>
    <lineage>
        <taxon>Bacteria</taxon>
        <taxon>Pseudomonadati</taxon>
        <taxon>Bacteroidota</taxon>
        <taxon>Cytophagia</taxon>
        <taxon>Cytophagales</taxon>
        <taxon>Spirosomataceae</taxon>
        <taxon>Larkinella</taxon>
    </lineage>
</organism>
<evidence type="ECO:0000256" key="3">
    <source>
        <dbReference type="ARBA" id="ARBA00023163"/>
    </source>
</evidence>
<dbReference type="GO" id="GO:0003677">
    <property type="term" value="F:DNA binding"/>
    <property type="evidence" value="ECO:0007669"/>
    <property type="project" value="UniProtKB-KW"/>
</dbReference>
<sequence>MDFQDKKAIYLQIADYVCEKILLTQWPPGERIPSVRDLGIELEVNPNTVMRTYDFLQQKAILFNKRGIGFFAADEAAERIKSYRKEQFLETELPYFFRNLYLLNISLEEIEQRYKAFIESEFNPNKVV</sequence>
<dbReference type="Gene3D" id="1.10.10.10">
    <property type="entry name" value="Winged helix-like DNA-binding domain superfamily/Winged helix DNA-binding domain"/>
    <property type="match status" value="1"/>
</dbReference>
<evidence type="ECO:0000313" key="6">
    <source>
        <dbReference type="Proteomes" id="UP000253383"/>
    </source>
</evidence>
<dbReference type="GO" id="GO:0003700">
    <property type="term" value="F:DNA-binding transcription factor activity"/>
    <property type="evidence" value="ECO:0007669"/>
    <property type="project" value="InterPro"/>
</dbReference>
<accession>A0A368JNC0</accession>
<evidence type="ECO:0000256" key="1">
    <source>
        <dbReference type="ARBA" id="ARBA00023015"/>
    </source>
</evidence>
<dbReference type="Proteomes" id="UP000253383">
    <property type="component" value="Unassembled WGS sequence"/>
</dbReference>
<keyword evidence="2" id="KW-0238">DNA-binding</keyword>
<keyword evidence="6" id="KW-1185">Reference proteome</keyword>
<evidence type="ECO:0000256" key="2">
    <source>
        <dbReference type="ARBA" id="ARBA00023125"/>
    </source>
</evidence>
<evidence type="ECO:0000259" key="4">
    <source>
        <dbReference type="PROSITE" id="PS50949"/>
    </source>
</evidence>